<evidence type="ECO:0000313" key="2">
    <source>
        <dbReference type="EMBL" id="MBB3038779.1"/>
    </source>
</evidence>
<dbReference type="Proteomes" id="UP000567922">
    <property type="component" value="Unassembled WGS sequence"/>
</dbReference>
<name>A0A839RR34_9ACTN</name>
<keyword evidence="1" id="KW-0472">Membrane</keyword>
<proteinExistence type="predicted"/>
<accession>A0A839RR34</accession>
<comment type="caution">
    <text evidence="2">The sequence shown here is derived from an EMBL/GenBank/DDBJ whole genome shotgun (WGS) entry which is preliminary data.</text>
</comment>
<feature type="transmembrane region" description="Helical" evidence="1">
    <location>
        <begin position="47"/>
        <end position="69"/>
    </location>
</feature>
<reference evidence="2 3" key="1">
    <citation type="submission" date="2020-08" db="EMBL/GenBank/DDBJ databases">
        <title>Sequencing the genomes of 1000 actinobacteria strains.</title>
        <authorList>
            <person name="Klenk H.-P."/>
        </authorList>
    </citation>
    <scope>NUCLEOTIDE SEQUENCE [LARGE SCALE GENOMIC DNA]</scope>
    <source>
        <strain evidence="2 3">DSM 45258</strain>
    </source>
</reference>
<dbReference type="RefSeq" id="WP_064441469.1">
    <property type="nucleotide sequence ID" value="NZ_BDDI01000014.1"/>
</dbReference>
<dbReference type="EMBL" id="JACHWS010000003">
    <property type="protein sequence ID" value="MBB3038779.1"/>
    <property type="molecule type" value="Genomic_DNA"/>
</dbReference>
<sequence length="109" mass="11814">MTRDVEKRFYDPPTFRKAATYATVVIVLALGSMGVLLLWAAPESGGVAGNLLTFGPAAILLLGGIGAFVQTYRVWRRGGTWPLWQGAGWFLLVLFFAYAALSSMALTSR</sequence>
<protein>
    <recommendedName>
        <fullName evidence="4">Transmembrane protein</fullName>
    </recommendedName>
</protein>
<evidence type="ECO:0008006" key="4">
    <source>
        <dbReference type="Google" id="ProtNLM"/>
    </source>
</evidence>
<feature type="transmembrane region" description="Helical" evidence="1">
    <location>
        <begin position="81"/>
        <end position="101"/>
    </location>
</feature>
<feature type="transmembrane region" description="Helical" evidence="1">
    <location>
        <begin position="21"/>
        <end position="41"/>
    </location>
</feature>
<dbReference type="AlphaFoldDB" id="A0A839RR34"/>
<evidence type="ECO:0000313" key="3">
    <source>
        <dbReference type="Proteomes" id="UP000567922"/>
    </source>
</evidence>
<organism evidence="2 3">
    <name type="scientific">Hoyosella altamirensis</name>
    <dbReference type="NCBI Taxonomy" id="616997"/>
    <lineage>
        <taxon>Bacteria</taxon>
        <taxon>Bacillati</taxon>
        <taxon>Actinomycetota</taxon>
        <taxon>Actinomycetes</taxon>
        <taxon>Mycobacteriales</taxon>
        <taxon>Hoyosellaceae</taxon>
        <taxon>Hoyosella</taxon>
    </lineage>
</organism>
<gene>
    <name evidence="2" type="ORF">FHU29_003248</name>
</gene>
<keyword evidence="3" id="KW-1185">Reference proteome</keyword>
<evidence type="ECO:0000256" key="1">
    <source>
        <dbReference type="SAM" id="Phobius"/>
    </source>
</evidence>
<keyword evidence="1" id="KW-0812">Transmembrane</keyword>
<dbReference type="OrthoDB" id="4563543at2"/>
<keyword evidence="1" id="KW-1133">Transmembrane helix</keyword>